<dbReference type="InterPro" id="IPR020846">
    <property type="entry name" value="MFS_dom"/>
</dbReference>
<dbReference type="Proteomes" id="UP000005143">
    <property type="component" value="Unassembled WGS sequence"/>
</dbReference>
<protein>
    <submittedName>
        <fullName evidence="10">Drug resistance transporter EmrB/QacA subfamily</fullName>
    </submittedName>
</protein>
<name>H0E959_9ACTN</name>
<keyword evidence="11" id="KW-1185">Reference proteome</keyword>
<dbReference type="GO" id="GO:0022857">
    <property type="term" value="F:transmembrane transporter activity"/>
    <property type="evidence" value="ECO:0007669"/>
    <property type="project" value="InterPro"/>
</dbReference>
<feature type="region of interest" description="Disordered" evidence="7">
    <location>
        <begin position="476"/>
        <end position="505"/>
    </location>
</feature>
<dbReference type="CDD" id="cd17321">
    <property type="entry name" value="MFS_MMR_MDR_like"/>
    <property type="match status" value="1"/>
</dbReference>
<evidence type="ECO:0000256" key="7">
    <source>
        <dbReference type="SAM" id="MobiDB-lite"/>
    </source>
</evidence>
<keyword evidence="3" id="KW-1003">Cell membrane</keyword>
<feature type="transmembrane region" description="Helical" evidence="8">
    <location>
        <begin position="270"/>
        <end position="294"/>
    </location>
</feature>
<dbReference type="SUPFAM" id="SSF103473">
    <property type="entry name" value="MFS general substrate transporter"/>
    <property type="match status" value="1"/>
</dbReference>
<proteinExistence type="predicted"/>
<feature type="transmembrane region" description="Helical" evidence="8">
    <location>
        <begin position="105"/>
        <end position="128"/>
    </location>
</feature>
<dbReference type="InterPro" id="IPR004638">
    <property type="entry name" value="EmrB-like"/>
</dbReference>
<dbReference type="InterPro" id="IPR011701">
    <property type="entry name" value="MFS"/>
</dbReference>
<evidence type="ECO:0000313" key="10">
    <source>
        <dbReference type="EMBL" id="EHN09797.1"/>
    </source>
</evidence>
<dbReference type="Gene3D" id="1.20.1250.20">
    <property type="entry name" value="MFS general substrate transporter like domains"/>
    <property type="match status" value="1"/>
</dbReference>
<dbReference type="PROSITE" id="PS50850">
    <property type="entry name" value="MFS"/>
    <property type="match status" value="1"/>
</dbReference>
<feature type="transmembrane region" description="Helical" evidence="8">
    <location>
        <begin position="167"/>
        <end position="189"/>
    </location>
</feature>
<organism evidence="10 11">
    <name type="scientific">Patulibacter medicamentivorans</name>
    <dbReference type="NCBI Taxonomy" id="1097667"/>
    <lineage>
        <taxon>Bacteria</taxon>
        <taxon>Bacillati</taxon>
        <taxon>Actinomycetota</taxon>
        <taxon>Thermoleophilia</taxon>
        <taxon>Solirubrobacterales</taxon>
        <taxon>Patulibacteraceae</taxon>
        <taxon>Patulibacter</taxon>
    </lineage>
</organism>
<feature type="transmembrane region" description="Helical" evidence="8">
    <location>
        <begin position="331"/>
        <end position="352"/>
    </location>
</feature>
<reference evidence="10 11" key="1">
    <citation type="journal article" date="2013" name="Biodegradation">
        <title>Quantitative proteomic analysis of ibuprofen-degrading Patulibacter sp. strain I11.</title>
        <authorList>
            <person name="Almeida B."/>
            <person name="Kjeldal H."/>
            <person name="Lolas I."/>
            <person name="Knudsen A.D."/>
            <person name="Carvalho G."/>
            <person name="Nielsen K.L."/>
            <person name="Barreto Crespo M.T."/>
            <person name="Stensballe A."/>
            <person name="Nielsen J.L."/>
        </authorList>
    </citation>
    <scope>NUCLEOTIDE SEQUENCE [LARGE SCALE GENOMIC DNA]</scope>
    <source>
        <strain evidence="10 11">I11</strain>
    </source>
</reference>
<dbReference type="PATRIC" id="fig|1097667.3.peg.3346"/>
<feature type="transmembrane region" description="Helical" evidence="8">
    <location>
        <begin position="12"/>
        <end position="36"/>
    </location>
</feature>
<feature type="transmembrane region" description="Helical" evidence="8">
    <location>
        <begin position="201"/>
        <end position="221"/>
    </location>
</feature>
<dbReference type="NCBIfam" id="TIGR00711">
    <property type="entry name" value="efflux_EmrB"/>
    <property type="match status" value="1"/>
</dbReference>
<comment type="caution">
    <text evidence="10">The sequence shown here is derived from an EMBL/GenBank/DDBJ whole genome shotgun (WGS) entry which is preliminary data.</text>
</comment>
<feature type="transmembrane region" description="Helical" evidence="8">
    <location>
        <begin position="397"/>
        <end position="421"/>
    </location>
</feature>
<evidence type="ECO:0000256" key="5">
    <source>
        <dbReference type="ARBA" id="ARBA00022989"/>
    </source>
</evidence>
<dbReference type="Pfam" id="PF07690">
    <property type="entry name" value="MFS_1"/>
    <property type="match status" value="1"/>
</dbReference>
<evidence type="ECO:0000256" key="1">
    <source>
        <dbReference type="ARBA" id="ARBA00004651"/>
    </source>
</evidence>
<feature type="transmembrane region" description="Helical" evidence="8">
    <location>
        <begin position="233"/>
        <end position="249"/>
    </location>
</feature>
<dbReference type="AlphaFoldDB" id="H0E959"/>
<evidence type="ECO:0000256" key="2">
    <source>
        <dbReference type="ARBA" id="ARBA00022448"/>
    </source>
</evidence>
<feature type="transmembrane region" description="Helical" evidence="8">
    <location>
        <begin position="364"/>
        <end position="385"/>
    </location>
</feature>
<feature type="transmembrane region" description="Helical" evidence="8">
    <location>
        <begin position="441"/>
        <end position="465"/>
    </location>
</feature>
<feature type="transmembrane region" description="Helical" evidence="8">
    <location>
        <begin position="300"/>
        <end position="319"/>
    </location>
</feature>
<gene>
    <name evidence="10" type="ORF">PAI11_33760</name>
</gene>
<sequence length="505" mass="51775">MSPQIHNDRQRWLALYVLCAGVLMIVLDATIVNVALPSMKDDLGFSDGSLSWVVNAYLIAFGGLLLLAGRLGDLFGQRRIFLIGLTAFTASSLLCALAQNQGMLIGARFVQGVSGALASAVVLGMIVTMFPEPKEQAKAIGVYGFVASAGGSIGLLAGGVLTQAISWHWIFFINVPIGVATVVLARRLVADAPGLGVKAGADIPGAALLTGGLMVGVYAIVGIERHGAGSPQTLGFGALSIALITAFLVRQGRIANPLMPLRLFRSRNVVGANVVMALLVVGMFAMFFLGALYMQQVLGYDALGVGLAFLPSTIVMGAMSLRGAARFTIRFGAKTALITSLVAIMVGLLLFSQTPTDGRYVVDILPAMTFIGFGAGLSFPPLMTLAMSGATPSDSGLASGLINTTVQVGGAIGLAVLATLASERTHGLRADGEVTNVALNSGYHLAYLVGAGFAAAAIVFAVVVLRSAPVGDEQAVSAADEPHGAAVEVSQASGDPAGLPAYSEA</sequence>
<dbReference type="OrthoDB" id="9807274at2"/>
<feature type="transmembrane region" description="Helical" evidence="8">
    <location>
        <begin position="48"/>
        <end position="68"/>
    </location>
</feature>
<keyword evidence="2" id="KW-0813">Transport</keyword>
<evidence type="ECO:0000256" key="4">
    <source>
        <dbReference type="ARBA" id="ARBA00022692"/>
    </source>
</evidence>
<keyword evidence="5 8" id="KW-1133">Transmembrane helix</keyword>
<dbReference type="Gene3D" id="1.20.1720.10">
    <property type="entry name" value="Multidrug resistance protein D"/>
    <property type="match status" value="1"/>
</dbReference>
<feature type="domain" description="Major facilitator superfamily (MFS) profile" evidence="9">
    <location>
        <begin position="14"/>
        <end position="469"/>
    </location>
</feature>
<comment type="subcellular location">
    <subcellularLocation>
        <location evidence="1">Cell membrane</location>
        <topology evidence="1">Multi-pass membrane protein</topology>
    </subcellularLocation>
</comment>
<dbReference type="PANTHER" id="PTHR42718">
    <property type="entry name" value="MAJOR FACILITATOR SUPERFAMILY MULTIDRUG TRANSPORTER MFSC"/>
    <property type="match status" value="1"/>
</dbReference>
<feature type="transmembrane region" description="Helical" evidence="8">
    <location>
        <begin position="80"/>
        <end position="99"/>
    </location>
</feature>
<evidence type="ECO:0000256" key="6">
    <source>
        <dbReference type="ARBA" id="ARBA00023136"/>
    </source>
</evidence>
<dbReference type="InterPro" id="IPR036259">
    <property type="entry name" value="MFS_trans_sf"/>
</dbReference>
<accession>H0E959</accession>
<dbReference type="GO" id="GO:0005886">
    <property type="term" value="C:plasma membrane"/>
    <property type="evidence" value="ECO:0007669"/>
    <property type="project" value="UniProtKB-SubCell"/>
</dbReference>
<dbReference type="RefSeq" id="WP_007577366.1">
    <property type="nucleotide sequence ID" value="NZ_AGUD01000252.1"/>
</dbReference>
<evidence type="ECO:0000256" key="8">
    <source>
        <dbReference type="SAM" id="Phobius"/>
    </source>
</evidence>
<keyword evidence="6 8" id="KW-0472">Membrane</keyword>
<evidence type="ECO:0000259" key="9">
    <source>
        <dbReference type="PROSITE" id="PS50850"/>
    </source>
</evidence>
<evidence type="ECO:0000313" key="11">
    <source>
        <dbReference type="Proteomes" id="UP000005143"/>
    </source>
</evidence>
<keyword evidence="4 8" id="KW-0812">Transmembrane</keyword>
<feature type="transmembrane region" description="Helical" evidence="8">
    <location>
        <begin position="140"/>
        <end position="161"/>
    </location>
</feature>
<evidence type="ECO:0000256" key="3">
    <source>
        <dbReference type="ARBA" id="ARBA00022475"/>
    </source>
</evidence>
<dbReference type="EMBL" id="AGUD01000252">
    <property type="protein sequence ID" value="EHN09797.1"/>
    <property type="molecule type" value="Genomic_DNA"/>
</dbReference>
<dbReference type="PANTHER" id="PTHR42718:SF46">
    <property type="entry name" value="BLR6921 PROTEIN"/>
    <property type="match status" value="1"/>
</dbReference>